<organism evidence="2 3">
    <name type="scientific">Candidatus Dechloromonas phosphorivorans</name>
    <dbReference type="NCBI Taxonomy" id="2899244"/>
    <lineage>
        <taxon>Bacteria</taxon>
        <taxon>Pseudomonadati</taxon>
        <taxon>Pseudomonadota</taxon>
        <taxon>Betaproteobacteria</taxon>
        <taxon>Rhodocyclales</taxon>
        <taxon>Azonexaceae</taxon>
        <taxon>Dechloromonas</taxon>
    </lineage>
</organism>
<accession>A0A9D7QML3</accession>
<feature type="transmembrane region" description="Helical" evidence="1">
    <location>
        <begin position="6"/>
        <end position="24"/>
    </location>
</feature>
<gene>
    <name evidence="2" type="ORF">IPN75_16795</name>
</gene>
<keyword evidence="1" id="KW-0472">Membrane</keyword>
<reference evidence="2" key="1">
    <citation type="submission" date="2020-10" db="EMBL/GenBank/DDBJ databases">
        <title>Connecting structure to function with the recovery of over 1000 high-quality activated sludge metagenome-assembled genomes encoding full-length rRNA genes using long-read sequencing.</title>
        <authorList>
            <person name="Singleton C.M."/>
            <person name="Petriglieri F."/>
            <person name="Kristensen J.M."/>
            <person name="Kirkegaard R.H."/>
            <person name="Michaelsen T.Y."/>
            <person name="Andersen M.H."/>
            <person name="Karst S.M."/>
            <person name="Dueholm M.S."/>
            <person name="Nielsen P.H."/>
            <person name="Albertsen M."/>
        </authorList>
    </citation>
    <scope>NUCLEOTIDE SEQUENCE</scope>
    <source>
        <strain evidence="2">OdNE_18-Q3-R46-58_BAT3C.305</strain>
    </source>
</reference>
<dbReference type="EMBL" id="JADKBR010000020">
    <property type="protein sequence ID" value="MBK8891918.1"/>
    <property type="molecule type" value="Genomic_DNA"/>
</dbReference>
<keyword evidence="1" id="KW-1133">Transmembrane helix</keyword>
<dbReference type="PROSITE" id="PS51257">
    <property type="entry name" value="PROKAR_LIPOPROTEIN"/>
    <property type="match status" value="1"/>
</dbReference>
<evidence type="ECO:0000313" key="3">
    <source>
        <dbReference type="Proteomes" id="UP000808146"/>
    </source>
</evidence>
<dbReference type="Proteomes" id="UP000808146">
    <property type="component" value="Unassembled WGS sequence"/>
</dbReference>
<name>A0A9D7QML3_9RHOO</name>
<evidence type="ECO:0008006" key="4">
    <source>
        <dbReference type="Google" id="ProtNLM"/>
    </source>
</evidence>
<keyword evidence="1" id="KW-0812">Transmembrane</keyword>
<evidence type="ECO:0000256" key="1">
    <source>
        <dbReference type="SAM" id="Phobius"/>
    </source>
</evidence>
<protein>
    <recommendedName>
        <fullName evidence="4">Lipoprotein</fullName>
    </recommendedName>
</protein>
<sequence>MRSVPPITIILLAGLAGCAFFPNWHWEKRGAAAGEYDQDVTFCKQRTYSGVDGMVTDESVRRMHGCMEAKGWRKVQN</sequence>
<proteinExistence type="predicted"/>
<evidence type="ECO:0000313" key="2">
    <source>
        <dbReference type="EMBL" id="MBK8891918.1"/>
    </source>
</evidence>
<comment type="caution">
    <text evidence="2">The sequence shown here is derived from an EMBL/GenBank/DDBJ whole genome shotgun (WGS) entry which is preliminary data.</text>
</comment>
<dbReference type="AlphaFoldDB" id="A0A9D7QML3"/>